<keyword evidence="1 3" id="KW-0238">DNA-binding</keyword>
<dbReference type="GeneID" id="24097571"/>
<reference evidence="6 7" key="1">
    <citation type="journal article" date="2012" name="Appl. Environ. Microbiol.">
        <title>Short-read sequencing for genomic analysis of the brown rot fungus Fibroporia radiculosa.</title>
        <authorList>
            <person name="Tang J.D."/>
            <person name="Perkins A.D."/>
            <person name="Sonstegard T.S."/>
            <person name="Schroeder S.G."/>
            <person name="Burgess S.C."/>
            <person name="Diehl S.V."/>
        </authorList>
    </citation>
    <scope>NUCLEOTIDE SEQUENCE [LARGE SCALE GENOMIC DNA]</scope>
    <source>
        <strain evidence="6 7">TFFH 294</strain>
    </source>
</reference>
<dbReference type="GO" id="GO:0000978">
    <property type="term" value="F:RNA polymerase II cis-regulatory region sequence-specific DNA binding"/>
    <property type="evidence" value="ECO:0007669"/>
    <property type="project" value="TreeGrafter"/>
</dbReference>
<evidence type="ECO:0000259" key="5">
    <source>
        <dbReference type="PROSITE" id="PS50118"/>
    </source>
</evidence>
<gene>
    <name evidence="6" type="ORF">FIBRA_04764</name>
</gene>
<accession>J4GPS5</accession>
<feature type="domain" description="HMG box" evidence="5">
    <location>
        <begin position="18"/>
        <end position="89"/>
    </location>
</feature>
<name>J4GPS5_9APHY</name>
<dbReference type="SUPFAM" id="SSF47095">
    <property type="entry name" value="HMG-box"/>
    <property type="match status" value="1"/>
</dbReference>
<protein>
    <recommendedName>
        <fullName evidence="5">HMG box domain-containing protein</fullName>
    </recommendedName>
</protein>
<dbReference type="EMBL" id="HE797087">
    <property type="protein sequence ID" value="CCM02660.1"/>
    <property type="molecule type" value="Genomic_DNA"/>
</dbReference>
<proteinExistence type="predicted"/>
<dbReference type="HOGENOM" id="CLU_1086002_0_0_1"/>
<dbReference type="GO" id="GO:0001228">
    <property type="term" value="F:DNA-binding transcription activator activity, RNA polymerase II-specific"/>
    <property type="evidence" value="ECO:0007669"/>
    <property type="project" value="TreeGrafter"/>
</dbReference>
<dbReference type="AlphaFoldDB" id="J4GPS5"/>
<dbReference type="InterPro" id="IPR036910">
    <property type="entry name" value="HMG_box_dom_sf"/>
</dbReference>
<keyword evidence="2" id="KW-0804">Transcription</keyword>
<dbReference type="GO" id="GO:0030154">
    <property type="term" value="P:cell differentiation"/>
    <property type="evidence" value="ECO:0007669"/>
    <property type="project" value="TreeGrafter"/>
</dbReference>
<dbReference type="RefSeq" id="XP_012181943.1">
    <property type="nucleotide sequence ID" value="XM_012326553.1"/>
</dbReference>
<dbReference type="CDD" id="cd01389">
    <property type="entry name" value="HMG-box_ROX1-like"/>
    <property type="match status" value="1"/>
</dbReference>
<dbReference type="PANTHER" id="PTHR10270">
    <property type="entry name" value="SOX TRANSCRIPTION FACTOR"/>
    <property type="match status" value="1"/>
</dbReference>
<dbReference type="InParanoid" id="J4GPS5"/>
<feature type="DNA-binding region" description="HMG box" evidence="3">
    <location>
        <begin position="18"/>
        <end position="89"/>
    </location>
</feature>
<dbReference type="InterPro" id="IPR009071">
    <property type="entry name" value="HMG_box_dom"/>
</dbReference>
<dbReference type="SMART" id="SM00398">
    <property type="entry name" value="HMG"/>
    <property type="match status" value="1"/>
</dbReference>
<evidence type="ECO:0000313" key="7">
    <source>
        <dbReference type="Proteomes" id="UP000006352"/>
    </source>
</evidence>
<keyword evidence="7" id="KW-1185">Reference proteome</keyword>
<dbReference type="Proteomes" id="UP000006352">
    <property type="component" value="Unassembled WGS sequence"/>
</dbReference>
<evidence type="ECO:0000256" key="4">
    <source>
        <dbReference type="SAM" id="MobiDB-lite"/>
    </source>
</evidence>
<dbReference type="Pfam" id="PF00505">
    <property type="entry name" value="HMG_box"/>
    <property type="match status" value="1"/>
</dbReference>
<dbReference type="InterPro" id="IPR050140">
    <property type="entry name" value="SRY-related_HMG-box_TF-like"/>
</dbReference>
<feature type="compositionally biased region" description="Low complexity" evidence="4">
    <location>
        <begin position="1"/>
        <end position="15"/>
    </location>
</feature>
<dbReference type="Gene3D" id="1.10.30.10">
    <property type="entry name" value="High mobility group box domain"/>
    <property type="match status" value="1"/>
</dbReference>
<evidence type="ECO:0000313" key="6">
    <source>
        <dbReference type="EMBL" id="CCM02660.1"/>
    </source>
</evidence>
<dbReference type="PANTHER" id="PTHR10270:SF161">
    <property type="entry name" value="SEX-DETERMINING REGION Y PROTEIN"/>
    <property type="match status" value="1"/>
</dbReference>
<organism evidence="6 7">
    <name type="scientific">Fibroporia radiculosa</name>
    <dbReference type="NCBI Taxonomy" id="599839"/>
    <lineage>
        <taxon>Eukaryota</taxon>
        <taxon>Fungi</taxon>
        <taxon>Dikarya</taxon>
        <taxon>Basidiomycota</taxon>
        <taxon>Agaricomycotina</taxon>
        <taxon>Agaricomycetes</taxon>
        <taxon>Polyporales</taxon>
        <taxon>Fibroporiaceae</taxon>
        <taxon>Fibroporia</taxon>
    </lineage>
</organism>
<dbReference type="OrthoDB" id="6247875at2759"/>
<keyword evidence="3" id="KW-0539">Nucleus</keyword>
<evidence type="ECO:0000256" key="3">
    <source>
        <dbReference type="PROSITE-ProRule" id="PRU00267"/>
    </source>
</evidence>
<evidence type="ECO:0000256" key="1">
    <source>
        <dbReference type="ARBA" id="ARBA00023125"/>
    </source>
</evidence>
<dbReference type="GO" id="GO:0005634">
    <property type="term" value="C:nucleus"/>
    <property type="evidence" value="ECO:0007669"/>
    <property type="project" value="UniProtKB-UniRule"/>
</dbReference>
<sequence length="256" mass="28787">MSYPSSHGVVSSQSSKAPPRPPNAFMLYRSAKLIELRDQIPPEEHKRQAKLSKSIAKMWHSESEVVKNYYVEFAERKKAEHQIAYPDYKYRPMRKADKARLKARKVVQEDIVNTVSADDTGEPQIWEDFGNEEAEVPQVSGQCQYQACMLCFTAQRPGACLGPMAVPPPPPVSFPPDIPGVRYLFVPVPTDAYHQLVHSQHPPCQTIDPFALSSPYPLVYSSLFELQEAITFLTNPPELDLTGGIDLAKLNMSSWL</sequence>
<feature type="region of interest" description="Disordered" evidence="4">
    <location>
        <begin position="1"/>
        <end position="23"/>
    </location>
</feature>
<evidence type="ECO:0000256" key="2">
    <source>
        <dbReference type="ARBA" id="ARBA00023163"/>
    </source>
</evidence>
<dbReference type="PROSITE" id="PS50118">
    <property type="entry name" value="HMG_BOX_2"/>
    <property type="match status" value="1"/>
</dbReference>
<dbReference type="STRING" id="599839.J4GPS5"/>